<name>A0A813IZH4_POLGL</name>
<reference evidence="2" key="1">
    <citation type="submission" date="2021-02" db="EMBL/GenBank/DDBJ databases">
        <authorList>
            <person name="Dougan E. K."/>
            <person name="Rhodes N."/>
            <person name="Thang M."/>
            <person name="Chan C."/>
        </authorList>
    </citation>
    <scope>NUCLEOTIDE SEQUENCE</scope>
</reference>
<evidence type="ECO:0000313" key="2">
    <source>
        <dbReference type="EMBL" id="CAE8659552.1"/>
    </source>
</evidence>
<evidence type="ECO:0000313" key="3">
    <source>
        <dbReference type="Proteomes" id="UP000626109"/>
    </source>
</evidence>
<organism evidence="2 3">
    <name type="scientific">Polarella glacialis</name>
    <name type="common">Dinoflagellate</name>
    <dbReference type="NCBI Taxonomy" id="89957"/>
    <lineage>
        <taxon>Eukaryota</taxon>
        <taxon>Sar</taxon>
        <taxon>Alveolata</taxon>
        <taxon>Dinophyceae</taxon>
        <taxon>Suessiales</taxon>
        <taxon>Suessiaceae</taxon>
        <taxon>Polarella</taxon>
    </lineage>
</organism>
<protein>
    <submittedName>
        <fullName evidence="2">Uncharacterized protein</fullName>
    </submittedName>
</protein>
<feature type="non-terminal residue" evidence="2">
    <location>
        <position position="1"/>
    </location>
</feature>
<gene>
    <name evidence="2" type="ORF">PGLA2088_LOCUS13807</name>
</gene>
<proteinExistence type="predicted"/>
<dbReference type="Proteomes" id="UP000626109">
    <property type="component" value="Unassembled WGS sequence"/>
</dbReference>
<sequence length="245" mass="26738">ESATAATPSLRKPAVPVLTDEEPVALLDGICKTLSACDGQEPSWAVSWDEKKCYATAEVSLLGVPHKFVGAHRNSEDEAKSDAAKRILWYLQVPGYSDCFEPNPRSEAFLAKEIPAPPTNWASNSADGGSLQAAQKKTTLMRVQNRLQQLLARRLKPGQSVWEWSYETDPEDSSWPPLCQASVVIASVGKCFEGPWVRGQREAQIETSLEVAQALNSGVLMQELADADVHGDEVSNGQPSPHKRE</sequence>
<dbReference type="AlphaFoldDB" id="A0A813IZH4"/>
<feature type="region of interest" description="Disordered" evidence="1">
    <location>
        <begin position="226"/>
        <end position="245"/>
    </location>
</feature>
<accession>A0A813IZH4</accession>
<feature type="non-terminal residue" evidence="2">
    <location>
        <position position="245"/>
    </location>
</feature>
<evidence type="ECO:0000256" key="1">
    <source>
        <dbReference type="SAM" id="MobiDB-lite"/>
    </source>
</evidence>
<dbReference type="EMBL" id="CAJNNW010016660">
    <property type="protein sequence ID" value="CAE8659552.1"/>
    <property type="molecule type" value="Genomic_DNA"/>
</dbReference>
<comment type="caution">
    <text evidence="2">The sequence shown here is derived from an EMBL/GenBank/DDBJ whole genome shotgun (WGS) entry which is preliminary data.</text>
</comment>